<dbReference type="Gene3D" id="2.30.110.10">
    <property type="entry name" value="Electron Transport, Fmn-binding Protein, Chain A"/>
    <property type="match status" value="1"/>
</dbReference>
<evidence type="ECO:0000313" key="3">
    <source>
        <dbReference type="Proteomes" id="UP000311008"/>
    </source>
</evidence>
<feature type="domain" description="Pyridoxamine 5'-phosphate oxidase N-terminal" evidence="1">
    <location>
        <begin position="35"/>
        <end position="133"/>
    </location>
</feature>
<dbReference type="AlphaFoldDB" id="A0A5B8CV77"/>
<dbReference type="PANTHER" id="PTHR42815:SF2">
    <property type="entry name" value="FAD-BINDING, PUTATIVE (AFU_ORTHOLOGUE AFUA_6G07600)-RELATED"/>
    <property type="match status" value="1"/>
</dbReference>
<protein>
    <submittedName>
        <fullName evidence="2">Pyridoxamine 5'-phosphate oxidase family protein</fullName>
    </submittedName>
</protein>
<sequence length="219" mass="24866">MSRLFGETHRRVQDQQGTRKLADRIEEIACKTEIDEDAKGFIESLDMFFLSTVDHQGRPTVSYKGGFTGFVRVVDDKTLIFPIYNGNGMQLSVGNMVENADIGMLFISFERPHRIRLQGVSEVSNEPALLALYQEAEFVVKVTLSELWQNCPRYIHRYTRDSQSRYVPVAECQTPLAEWKRLEFVQDVISAEDAEKAQAAGFIQVEDWVAKIKAGAPDV</sequence>
<dbReference type="EMBL" id="CP040946">
    <property type="protein sequence ID" value="QDC44980.1"/>
    <property type="molecule type" value="Genomic_DNA"/>
</dbReference>
<dbReference type="Proteomes" id="UP000311008">
    <property type="component" value="Chromosome"/>
</dbReference>
<dbReference type="InterPro" id="IPR011576">
    <property type="entry name" value="Pyridox_Oxase_N"/>
</dbReference>
<keyword evidence="3" id="KW-1185">Reference proteome</keyword>
<dbReference type="OrthoDB" id="9796486at2"/>
<evidence type="ECO:0000313" key="2">
    <source>
        <dbReference type="EMBL" id="QDC44980.1"/>
    </source>
</evidence>
<organism evidence="2 3">
    <name type="scientific">Methylophilus medardicus</name>
    <dbReference type="NCBI Taxonomy" id="2588534"/>
    <lineage>
        <taxon>Bacteria</taxon>
        <taxon>Pseudomonadati</taxon>
        <taxon>Pseudomonadota</taxon>
        <taxon>Betaproteobacteria</taxon>
        <taxon>Nitrosomonadales</taxon>
        <taxon>Methylophilaceae</taxon>
        <taxon>Methylophilus</taxon>
    </lineage>
</organism>
<accession>A0A5B8CV77</accession>
<name>A0A5B8CV77_9PROT</name>
<dbReference type="Pfam" id="PF01243">
    <property type="entry name" value="PNPOx_N"/>
    <property type="match status" value="1"/>
</dbReference>
<reference evidence="3" key="1">
    <citation type="journal article" date="2019" name="ISME J.">
        <title>Evolution in action: habitat transition from sediment to the pelagial leads to genome streamlining in Methylophilaceae.</title>
        <authorList>
            <person name="Salcher M."/>
            <person name="Schaefle D."/>
            <person name="Kaspar M."/>
            <person name="Neuenschwander S.M."/>
            <person name="Ghai R."/>
        </authorList>
    </citation>
    <scope>NUCLEOTIDE SEQUENCE [LARGE SCALE GENOMIC DNA]</scope>
    <source>
        <strain evidence="3">MMS-M-51</strain>
    </source>
</reference>
<proteinExistence type="predicted"/>
<dbReference type="InterPro" id="IPR012349">
    <property type="entry name" value="Split_barrel_FMN-bd"/>
</dbReference>
<dbReference type="PANTHER" id="PTHR42815">
    <property type="entry name" value="FAD-BINDING, PUTATIVE (AFU_ORTHOLOGUE AFUA_6G07600)-RELATED"/>
    <property type="match status" value="1"/>
</dbReference>
<evidence type="ECO:0000259" key="1">
    <source>
        <dbReference type="Pfam" id="PF01243"/>
    </source>
</evidence>
<dbReference type="KEGG" id="mmec:FIU01_10925"/>
<dbReference type="RefSeq" id="WP_140004307.1">
    <property type="nucleotide sequence ID" value="NZ_CP040946.1"/>
</dbReference>
<gene>
    <name evidence="2" type="ORF">FIU01_10925</name>
</gene>
<dbReference type="SUPFAM" id="SSF50475">
    <property type="entry name" value="FMN-binding split barrel"/>
    <property type="match status" value="1"/>
</dbReference>